<dbReference type="Gene3D" id="1.10.510.10">
    <property type="entry name" value="Transferase(Phosphotransferase) domain 1"/>
    <property type="match status" value="1"/>
</dbReference>
<keyword evidence="3" id="KW-1185">Reference proteome</keyword>
<name>I7MDC5_TETTS</name>
<dbReference type="EMBL" id="GG662853">
    <property type="protein sequence ID" value="EAR87326.2"/>
    <property type="molecule type" value="Genomic_DNA"/>
</dbReference>
<dbReference type="RefSeq" id="XP_001007571.2">
    <property type="nucleotide sequence ID" value="XM_001007571.2"/>
</dbReference>
<feature type="region of interest" description="Disordered" evidence="1">
    <location>
        <begin position="447"/>
        <end position="476"/>
    </location>
</feature>
<dbReference type="InterPro" id="IPR011009">
    <property type="entry name" value="Kinase-like_dom_sf"/>
</dbReference>
<accession>I7MDC5</accession>
<evidence type="ECO:0000256" key="1">
    <source>
        <dbReference type="SAM" id="MobiDB-lite"/>
    </source>
</evidence>
<dbReference type="InParanoid" id="I7MDC5"/>
<dbReference type="GeneID" id="7835090"/>
<dbReference type="KEGG" id="tet:TTHERM_00058380"/>
<evidence type="ECO:0000313" key="2">
    <source>
        <dbReference type="EMBL" id="EAR87326.2"/>
    </source>
</evidence>
<proteinExistence type="predicted"/>
<dbReference type="SUPFAM" id="SSF56112">
    <property type="entry name" value="Protein kinase-like (PK-like)"/>
    <property type="match status" value="1"/>
</dbReference>
<dbReference type="GO" id="GO:0016301">
    <property type="term" value="F:kinase activity"/>
    <property type="evidence" value="ECO:0007669"/>
    <property type="project" value="UniProtKB-KW"/>
</dbReference>
<feature type="compositionally biased region" description="Low complexity" evidence="1">
    <location>
        <begin position="447"/>
        <end position="464"/>
    </location>
</feature>
<sequence length="476" mass="55014">MIQSPTYKKIQKIKRLYQIIKLIGQVWSLPKDQEICILKISCIQILSQEIFCLALIQNGNMEGFTAQYSSPEQYQLANCHSKKSITKSSDIYSLGLVFMQLTGVDISQKWVFSEKLNGGNYDKCLNPNYEQFNTIIKQMVCYEPEQRLEINAVVLKIKQIIKNEYESNQNQSKIQVLKKAQSNGLLQKKEDSREQTPINLSRNSSNLNILQNSVVEQEEQPKSTIKKLKIIRRPSLKLFQNDIIQQEINKQGNQSPISPQVFKQTIYNQKSGDNTPKLPQIKQNPASFNVSGYFNHAQTPKQIVQNKYSNIKLGFSNVLAQSSYSSDFKESNSNSPLSIYNSPSNSSNSQKFNFRQKTPSQFSNYNQDFDFFQKQQQQELNSPQYKIPLRKIDSTLAVKDFNLPKLKLESNNIHSNIYQEYAIQQNQHKIQKVNGNLLNSSNYFGQKQKQQNHNQFQNQEQGNNQKRRSSSLITFQ</sequence>
<evidence type="ECO:0000313" key="3">
    <source>
        <dbReference type="Proteomes" id="UP000009168"/>
    </source>
</evidence>
<dbReference type="AlphaFoldDB" id="I7MDC5"/>
<keyword evidence="2" id="KW-0808">Transferase</keyword>
<gene>
    <name evidence="2" type="ORF">TTHERM_00058380</name>
</gene>
<organism evidence="2 3">
    <name type="scientific">Tetrahymena thermophila (strain SB210)</name>
    <dbReference type="NCBI Taxonomy" id="312017"/>
    <lineage>
        <taxon>Eukaryota</taxon>
        <taxon>Sar</taxon>
        <taxon>Alveolata</taxon>
        <taxon>Ciliophora</taxon>
        <taxon>Intramacronucleata</taxon>
        <taxon>Oligohymenophorea</taxon>
        <taxon>Hymenostomatida</taxon>
        <taxon>Tetrahymenina</taxon>
        <taxon>Tetrahymenidae</taxon>
        <taxon>Tetrahymena</taxon>
    </lineage>
</organism>
<reference evidence="3" key="1">
    <citation type="journal article" date="2006" name="PLoS Biol.">
        <title>Macronuclear genome sequence of the ciliate Tetrahymena thermophila, a model eukaryote.</title>
        <authorList>
            <person name="Eisen J.A."/>
            <person name="Coyne R.S."/>
            <person name="Wu M."/>
            <person name="Wu D."/>
            <person name="Thiagarajan M."/>
            <person name="Wortman J.R."/>
            <person name="Badger J.H."/>
            <person name="Ren Q."/>
            <person name="Amedeo P."/>
            <person name="Jones K.M."/>
            <person name="Tallon L.J."/>
            <person name="Delcher A.L."/>
            <person name="Salzberg S.L."/>
            <person name="Silva J.C."/>
            <person name="Haas B.J."/>
            <person name="Majoros W.H."/>
            <person name="Farzad M."/>
            <person name="Carlton J.M."/>
            <person name="Smith R.K. Jr."/>
            <person name="Garg J."/>
            <person name="Pearlman R.E."/>
            <person name="Karrer K.M."/>
            <person name="Sun L."/>
            <person name="Manning G."/>
            <person name="Elde N.C."/>
            <person name="Turkewitz A.P."/>
            <person name="Asai D.J."/>
            <person name="Wilkes D.E."/>
            <person name="Wang Y."/>
            <person name="Cai H."/>
            <person name="Collins K."/>
            <person name="Stewart B.A."/>
            <person name="Lee S.R."/>
            <person name="Wilamowska K."/>
            <person name="Weinberg Z."/>
            <person name="Ruzzo W.L."/>
            <person name="Wloga D."/>
            <person name="Gaertig J."/>
            <person name="Frankel J."/>
            <person name="Tsao C.-C."/>
            <person name="Gorovsky M.A."/>
            <person name="Keeling P.J."/>
            <person name="Waller R.F."/>
            <person name="Patron N.J."/>
            <person name="Cherry J.M."/>
            <person name="Stover N.A."/>
            <person name="Krieger C.J."/>
            <person name="del Toro C."/>
            <person name="Ryder H.F."/>
            <person name="Williamson S.C."/>
            <person name="Barbeau R.A."/>
            <person name="Hamilton E.P."/>
            <person name="Orias E."/>
        </authorList>
    </citation>
    <scope>NUCLEOTIDE SEQUENCE [LARGE SCALE GENOMIC DNA]</scope>
    <source>
        <strain evidence="3">SB210</strain>
    </source>
</reference>
<protein>
    <submittedName>
        <fullName evidence="2">Kinase domain protein</fullName>
    </submittedName>
</protein>
<keyword evidence="2" id="KW-0418">Kinase</keyword>
<feature type="compositionally biased region" description="Low complexity" evidence="1">
    <location>
        <begin position="331"/>
        <end position="349"/>
    </location>
</feature>
<feature type="region of interest" description="Disordered" evidence="1">
    <location>
        <begin position="331"/>
        <end position="356"/>
    </location>
</feature>
<dbReference type="Proteomes" id="UP000009168">
    <property type="component" value="Unassembled WGS sequence"/>
</dbReference>